<evidence type="ECO:0000256" key="1">
    <source>
        <dbReference type="ARBA" id="ARBA00008635"/>
    </source>
</evidence>
<dbReference type="EMBL" id="FMXE01000007">
    <property type="protein sequence ID" value="SDA59577.1"/>
    <property type="molecule type" value="Genomic_DNA"/>
</dbReference>
<feature type="binding site" evidence="3">
    <location>
        <position position="155"/>
    </location>
    <ligand>
        <name>a divalent metal cation</name>
        <dbReference type="ChEBI" id="CHEBI:60240"/>
    </ligand>
</feature>
<comment type="similarity">
    <text evidence="1">Belongs to the DinB family.</text>
</comment>
<dbReference type="GO" id="GO:0046872">
    <property type="term" value="F:metal ion binding"/>
    <property type="evidence" value="ECO:0007669"/>
    <property type="project" value="UniProtKB-KW"/>
</dbReference>
<dbReference type="AlphaFoldDB" id="A0A1G5WQ08"/>
<gene>
    <name evidence="5" type="ORF">SAMN03080617_01190</name>
</gene>
<evidence type="ECO:0000313" key="6">
    <source>
        <dbReference type="Proteomes" id="UP000198756"/>
    </source>
</evidence>
<dbReference type="InterPro" id="IPR007837">
    <property type="entry name" value="DinB"/>
</dbReference>
<dbReference type="SUPFAM" id="SSF109854">
    <property type="entry name" value="DinB/YfiT-like putative metalloenzymes"/>
    <property type="match status" value="1"/>
</dbReference>
<feature type="chain" id="PRO_5011466040" evidence="4">
    <location>
        <begin position="27"/>
        <end position="176"/>
    </location>
</feature>
<feature type="signal peptide" evidence="4">
    <location>
        <begin position="1"/>
        <end position="26"/>
    </location>
</feature>
<dbReference type="RefSeq" id="WP_092729032.1">
    <property type="nucleotide sequence ID" value="NZ_FMXE01000007.1"/>
</dbReference>
<organism evidence="5 6">
    <name type="scientific">Algoriphagus alkaliphilus</name>
    <dbReference type="NCBI Taxonomy" id="279824"/>
    <lineage>
        <taxon>Bacteria</taxon>
        <taxon>Pseudomonadati</taxon>
        <taxon>Bacteroidota</taxon>
        <taxon>Cytophagia</taxon>
        <taxon>Cytophagales</taxon>
        <taxon>Cyclobacteriaceae</taxon>
        <taxon>Algoriphagus</taxon>
    </lineage>
</organism>
<evidence type="ECO:0000256" key="3">
    <source>
        <dbReference type="PIRSR" id="PIRSR607837-1"/>
    </source>
</evidence>
<keyword evidence="2 3" id="KW-0479">Metal-binding</keyword>
<reference evidence="6" key="1">
    <citation type="submission" date="2016-10" db="EMBL/GenBank/DDBJ databases">
        <authorList>
            <person name="Varghese N."/>
            <person name="Submissions S."/>
        </authorList>
    </citation>
    <scope>NUCLEOTIDE SEQUENCE [LARGE SCALE GENOMIC DNA]</scope>
    <source>
        <strain evidence="6">DSM 22703</strain>
    </source>
</reference>
<evidence type="ECO:0000256" key="4">
    <source>
        <dbReference type="SAM" id="SignalP"/>
    </source>
</evidence>
<sequence>MNKTVRSTFVAFFSATLMLFGAMAQAQTTKEEFLGKWENSKKFTLDVLAKMPDSGMDYKTDPGAMSFKEQIHHIGAAIVGISQGFLKGGAATPSLDVATADRAALAAFVAQAYDYGAASVKALNEADAAEKIEVFGNTVSRRQVEALLIDHSTHHRGSAIAYLRANGVEPPAFVGF</sequence>
<dbReference type="Proteomes" id="UP000198756">
    <property type="component" value="Unassembled WGS sequence"/>
</dbReference>
<evidence type="ECO:0000313" key="5">
    <source>
        <dbReference type="EMBL" id="SDA59577.1"/>
    </source>
</evidence>
<protein>
    <submittedName>
        <fullName evidence="5">Uncharacterized damage-inducible protein DinB (Forms a four-helix bundle)</fullName>
    </submittedName>
</protein>
<dbReference type="InterPro" id="IPR034660">
    <property type="entry name" value="DinB/YfiT-like"/>
</dbReference>
<dbReference type="STRING" id="279824.SAMN03080617_01190"/>
<keyword evidence="4" id="KW-0732">Signal</keyword>
<proteinExistence type="inferred from homology"/>
<evidence type="ECO:0000256" key="2">
    <source>
        <dbReference type="ARBA" id="ARBA00022723"/>
    </source>
</evidence>
<feature type="binding site" evidence="3">
    <location>
        <position position="73"/>
    </location>
    <ligand>
        <name>a divalent metal cation</name>
        <dbReference type="ChEBI" id="CHEBI:60240"/>
    </ligand>
</feature>
<accession>A0A1G5WQ08</accession>
<dbReference type="Pfam" id="PF05163">
    <property type="entry name" value="DinB"/>
    <property type="match status" value="1"/>
</dbReference>
<feature type="binding site" evidence="3">
    <location>
        <position position="151"/>
    </location>
    <ligand>
        <name>a divalent metal cation</name>
        <dbReference type="ChEBI" id="CHEBI:60240"/>
    </ligand>
</feature>
<dbReference type="Gene3D" id="1.20.120.450">
    <property type="entry name" value="dinb family like domain"/>
    <property type="match status" value="1"/>
</dbReference>
<keyword evidence="6" id="KW-1185">Reference proteome</keyword>
<dbReference type="OrthoDB" id="119432at2"/>
<name>A0A1G5WQ08_9BACT</name>